<evidence type="ECO:0000313" key="4">
    <source>
        <dbReference type="Proteomes" id="UP000007305"/>
    </source>
</evidence>
<dbReference type="AlphaFoldDB" id="A0A3L6E9J1"/>
<reference evidence="3" key="4">
    <citation type="submission" date="2021-05" db="UniProtKB">
        <authorList>
            <consortium name="EnsemblPlants"/>
        </authorList>
    </citation>
    <scope>IDENTIFICATION</scope>
    <source>
        <strain evidence="3">cv. B73</strain>
    </source>
</reference>
<reference evidence="4" key="1">
    <citation type="journal article" date="2009" name="Science">
        <title>The B73 maize genome: complexity, diversity, and dynamics.</title>
        <authorList>
            <person name="Schnable P.S."/>
            <person name="Ware D."/>
            <person name="Fulton R.S."/>
            <person name="Stein J.C."/>
            <person name="Wei F."/>
            <person name="Pasternak S."/>
            <person name="Liang C."/>
            <person name="Zhang J."/>
            <person name="Fulton L."/>
            <person name="Graves T.A."/>
            <person name="Minx P."/>
            <person name="Reily A.D."/>
            <person name="Courtney L."/>
            <person name="Kruchowski S.S."/>
            <person name="Tomlinson C."/>
            <person name="Strong C."/>
            <person name="Delehaunty K."/>
            <person name="Fronick C."/>
            <person name="Courtney B."/>
            <person name="Rock S.M."/>
            <person name="Belter E."/>
            <person name="Du F."/>
            <person name="Kim K."/>
            <person name="Abbott R.M."/>
            <person name="Cotton M."/>
            <person name="Levy A."/>
            <person name="Marchetto P."/>
            <person name="Ochoa K."/>
            <person name="Jackson S.M."/>
            <person name="Gillam B."/>
            <person name="Chen W."/>
            <person name="Yan L."/>
            <person name="Higginbotham J."/>
            <person name="Cardenas M."/>
            <person name="Waligorski J."/>
            <person name="Applebaum E."/>
            <person name="Phelps L."/>
            <person name="Falcone J."/>
            <person name="Kanchi K."/>
            <person name="Thane T."/>
            <person name="Scimone A."/>
            <person name="Thane N."/>
            <person name="Henke J."/>
            <person name="Wang T."/>
            <person name="Ruppert J."/>
            <person name="Shah N."/>
            <person name="Rotter K."/>
            <person name="Hodges J."/>
            <person name="Ingenthron E."/>
            <person name="Cordes M."/>
            <person name="Kohlberg S."/>
            <person name="Sgro J."/>
            <person name="Delgado B."/>
            <person name="Mead K."/>
            <person name="Chinwalla A."/>
            <person name="Leonard S."/>
            <person name="Crouse K."/>
            <person name="Collura K."/>
            <person name="Kudrna D."/>
            <person name="Currie J."/>
            <person name="He R."/>
            <person name="Angelova A."/>
            <person name="Rajasekar S."/>
            <person name="Mueller T."/>
            <person name="Lomeli R."/>
            <person name="Scara G."/>
            <person name="Ko A."/>
            <person name="Delaney K."/>
            <person name="Wissotski M."/>
            <person name="Lopez G."/>
            <person name="Campos D."/>
            <person name="Braidotti M."/>
            <person name="Ashley E."/>
            <person name="Golser W."/>
            <person name="Kim H."/>
            <person name="Lee S."/>
            <person name="Lin J."/>
            <person name="Dujmic Z."/>
            <person name="Kim W."/>
            <person name="Talag J."/>
            <person name="Zuccolo A."/>
            <person name="Fan C."/>
            <person name="Sebastian A."/>
            <person name="Kramer M."/>
            <person name="Spiegel L."/>
            <person name="Nascimento L."/>
            <person name="Zutavern T."/>
            <person name="Miller B."/>
            <person name="Ambroise C."/>
            <person name="Muller S."/>
            <person name="Spooner W."/>
            <person name="Narechania A."/>
            <person name="Ren L."/>
            <person name="Wei S."/>
            <person name="Kumari S."/>
            <person name="Faga B."/>
            <person name="Levy M.J."/>
            <person name="McMahan L."/>
            <person name="Van Buren P."/>
            <person name="Vaughn M.W."/>
            <person name="Ying K."/>
            <person name="Yeh C.-T."/>
            <person name="Emrich S.J."/>
            <person name="Jia Y."/>
            <person name="Kalyanaraman A."/>
            <person name="Hsia A.-P."/>
            <person name="Barbazuk W.B."/>
            <person name="Baucom R.S."/>
            <person name="Brutnell T.P."/>
            <person name="Carpita N.C."/>
            <person name="Chaparro C."/>
            <person name="Chia J.-M."/>
            <person name="Deragon J.-M."/>
            <person name="Estill J.C."/>
            <person name="Fu Y."/>
            <person name="Jeddeloh J.A."/>
            <person name="Han Y."/>
            <person name="Lee H."/>
            <person name="Li P."/>
            <person name="Lisch D.R."/>
            <person name="Liu S."/>
            <person name="Liu Z."/>
            <person name="Nagel D.H."/>
            <person name="McCann M.C."/>
            <person name="SanMiguel P."/>
            <person name="Myers A.M."/>
            <person name="Nettleton D."/>
            <person name="Nguyen J."/>
            <person name="Penning B.W."/>
            <person name="Ponnala L."/>
            <person name="Schneider K.L."/>
            <person name="Schwartz D.C."/>
            <person name="Sharma A."/>
            <person name="Soderlund C."/>
            <person name="Springer N.M."/>
            <person name="Sun Q."/>
            <person name="Wang H."/>
            <person name="Waterman M."/>
            <person name="Westerman R."/>
            <person name="Wolfgruber T.K."/>
            <person name="Yang L."/>
            <person name="Yu Y."/>
            <person name="Zhang L."/>
            <person name="Zhou S."/>
            <person name="Zhu Q."/>
            <person name="Bennetzen J.L."/>
            <person name="Dawe R.K."/>
            <person name="Jiang J."/>
            <person name="Jiang N."/>
            <person name="Presting G.G."/>
            <person name="Wessler S.R."/>
            <person name="Aluru S."/>
            <person name="Martienssen R.A."/>
            <person name="Clifton S.W."/>
            <person name="McCombie W.R."/>
            <person name="Wing R.A."/>
            <person name="Wilson R.K."/>
        </authorList>
    </citation>
    <scope>NUCLEOTIDE SEQUENCE [LARGE SCALE GENOMIC DNA]</scope>
    <source>
        <strain evidence="4">cv. B73</strain>
    </source>
</reference>
<evidence type="ECO:0000256" key="1">
    <source>
        <dbReference type="SAM" id="MobiDB-lite"/>
    </source>
</evidence>
<proteinExistence type="predicted"/>
<evidence type="ECO:0000313" key="2">
    <source>
        <dbReference type="EMBL" id="PWZ16707.1"/>
    </source>
</evidence>
<accession>A0A3L6E9J1</accession>
<dbReference type="Proteomes" id="UP000251960">
    <property type="component" value="Chromosome 6"/>
</dbReference>
<feature type="region of interest" description="Disordered" evidence="1">
    <location>
        <begin position="18"/>
        <end position="92"/>
    </location>
</feature>
<organism evidence="2">
    <name type="scientific">Zea mays</name>
    <name type="common">Maize</name>
    <dbReference type="NCBI Taxonomy" id="4577"/>
    <lineage>
        <taxon>Eukaryota</taxon>
        <taxon>Viridiplantae</taxon>
        <taxon>Streptophyta</taxon>
        <taxon>Embryophyta</taxon>
        <taxon>Tracheophyta</taxon>
        <taxon>Spermatophyta</taxon>
        <taxon>Magnoliopsida</taxon>
        <taxon>Liliopsida</taxon>
        <taxon>Poales</taxon>
        <taxon>Poaceae</taxon>
        <taxon>PACMAD clade</taxon>
        <taxon>Panicoideae</taxon>
        <taxon>Andropogonodae</taxon>
        <taxon>Andropogoneae</taxon>
        <taxon>Tripsacinae</taxon>
        <taxon>Zea</taxon>
    </lineage>
</organism>
<feature type="compositionally biased region" description="Acidic residues" evidence="1">
    <location>
        <begin position="83"/>
        <end position="92"/>
    </location>
</feature>
<feature type="compositionally biased region" description="Gly residues" evidence="1">
    <location>
        <begin position="73"/>
        <end position="82"/>
    </location>
</feature>
<gene>
    <name evidence="2" type="ORF">Zm00014a_032596</name>
</gene>
<name>A0A3L6E9J1_MAIZE</name>
<protein>
    <submittedName>
        <fullName evidence="2 3">Uncharacterized protein</fullName>
    </submittedName>
</protein>
<dbReference type="Proteomes" id="UP000007305">
    <property type="component" value="Chromosome 6"/>
</dbReference>
<dbReference type="EMBL" id="NCVQ01000007">
    <property type="protein sequence ID" value="PWZ16707.1"/>
    <property type="molecule type" value="Genomic_DNA"/>
</dbReference>
<dbReference type="EnsemblPlants" id="Zm00001eb271990_T001">
    <property type="protein sequence ID" value="Zm00001eb271990_P001"/>
    <property type="gene ID" value="Zm00001eb271990"/>
</dbReference>
<dbReference type="Gramene" id="Zm00001eb271990_T001">
    <property type="protein sequence ID" value="Zm00001eb271990_P001"/>
    <property type="gene ID" value="Zm00001eb271990"/>
</dbReference>
<sequence length="92" mass="9825">MGNCSSAVDAFLQRRAFLQRGNRASPSPRMGSASPSKDQHWHHIWLPSRSSILRQSPPGCPAHPQPKEAAAHEGGGGDTGGVGEEEQGQEQQ</sequence>
<evidence type="ECO:0000313" key="3">
    <source>
        <dbReference type="EnsemblPlants" id="Zm00001eb271990_P001"/>
    </source>
</evidence>
<accession>A0A804PTE9</accession>
<keyword evidence="4" id="KW-1185">Reference proteome</keyword>
<reference evidence="3" key="3">
    <citation type="submission" date="2019-07" db="EMBL/GenBank/DDBJ databases">
        <authorList>
            <person name="Seetharam A."/>
            <person name="Woodhouse M."/>
            <person name="Cannon E."/>
        </authorList>
    </citation>
    <scope>NUCLEOTIDE SEQUENCE [LARGE SCALE GENOMIC DNA]</scope>
    <source>
        <strain evidence="3">cv. B73</strain>
    </source>
</reference>
<reference evidence="2" key="2">
    <citation type="journal article" date="2018" name="Nat. Genet.">
        <title>Extensive intraspecific gene order and gene structural variations between Mo17 and other maize genomes.</title>
        <authorList>
            <person name="Sun S."/>
            <person name="Zhou Y."/>
            <person name="Chen J."/>
            <person name="Shi J."/>
            <person name="Zhao H."/>
            <person name="Zhao H."/>
            <person name="Song W."/>
            <person name="Zhang M."/>
            <person name="Cui Y."/>
            <person name="Dong X."/>
            <person name="Liu H."/>
            <person name="Ma X."/>
            <person name="Jiao Y."/>
            <person name="Wang B."/>
            <person name="Wei X."/>
            <person name="Stein J.C."/>
            <person name="Glaubitz J.C."/>
            <person name="Lu F."/>
            <person name="Yu G."/>
            <person name="Liang C."/>
            <person name="Fengler K."/>
            <person name="Li B."/>
            <person name="Rafalski A."/>
            <person name="Schnable P.S."/>
            <person name="Ware D.H."/>
            <person name="Buckler E.S."/>
            <person name="Lai J."/>
        </authorList>
    </citation>
    <scope>NUCLEOTIDE SEQUENCE [LARGE SCALE GENOMIC DNA]</scope>
    <source>
        <tissue evidence="2">Seedling</tissue>
    </source>
</reference>